<keyword evidence="5" id="KW-1185">Reference proteome</keyword>
<dbReference type="Pfam" id="PF17939">
    <property type="entry name" value="TetR_C_30"/>
    <property type="match status" value="1"/>
</dbReference>
<dbReference type="Gene3D" id="1.10.357.10">
    <property type="entry name" value="Tetracycline Repressor, domain 2"/>
    <property type="match status" value="1"/>
</dbReference>
<evidence type="ECO:0000256" key="2">
    <source>
        <dbReference type="PROSITE-ProRule" id="PRU00335"/>
    </source>
</evidence>
<evidence type="ECO:0000313" key="5">
    <source>
        <dbReference type="Proteomes" id="UP000027997"/>
    </source>
</evidence>
<dbReference type="InterPro" id="IPR050109">
    <property type="entry name" value="HTH-type_TetR-like_transc_reg"/>
</dbReference>
<dbReference type="STRING" id="305900.GV64_14770"/>
<feature type="DNA-binding region" description="H-T-H motif" evidence="2">
    <location>
        <begin position="27"/>
        <end position="46"/>
    </location>
</feature>
<dbReference type="eggNOG" id="COG1309">
    <property type="taxonomic scope" value="Bacteria"/>
</dbReference>
<dbReference type="EMBL" id="JOJP01000001">
    <property type="protein sequence ID" value="KEI71833.1"/>
    <property type="molecule type" value="Genomic_DNA"/>
</dbReference>
<dbReference type="GO" id="GO:0000976">
    <property type="term" value="F:transcription cis-regulatory region binding"/>
    <property type="evidence" value="ECO:0007669"/>
    <property type="project" value="TreeGrafter"/>
</dbReference>
<accession>A0A081KCF7</accession>
<dbReference type="PANTHER" id="PTHR30055:SF235">
    <property type="entry name" value="TRANSCRIPTIONAL REGULATORY PROTEIN"/>
    <property type="match status" value="1"/>
</dbReference>
<sequence>MSQSATVDRILDAAEKLFAEHGFAETSLRSITSKAGVNLAAVNYHFGSKKSLIQAVFSRFLDPFVSNLSQALVKYQDNNDAIDLEEILHLLVDQIMAVKPRSPEDLSVCMRLIGLAYTQGQGHLKKYLREVYGEVFQAYLQLLVKACPDLPMGDLFWRVYFILGSAVFTLSGANALRAIAESDYGVDYELEEIMRKMVPFMAAGLRAHT</sequence>
<keyword evidence="1 2" id="KW-0238">DNA-binding</keyword>
<dbReference type="InterPro" id="IPR023772">
    <property type="entry name" value="DNA-bd_HTH_TetR-type_CS"/>
</dbReference>
<dbReference type="Pfam" id="PF00440">
    <property type="entry name" value="TetR_N"/>
    <property type="match status" value="1"/>
</dbReference>
<dbReference type="Proteomes" id="UP000027997">
    <property type="component" value="Unassembled WGS sequence"/>
</dbReference>
<gene>
    <name evidence="4" type="ORF">GV64_14770</name>
</gene>
<dbReference type="PRINTS" id="PR00455">
    <property type="entry name" value="HTHTETR"/>
</dbReference>
<dbReference type="RefSeq" id="WP_020583556.1">
    <property type="nucleotide sequence ID" value="NZ_JOJP01000001.1"/>
</dbReference>
<evidence type="ECO:0000259" key="3">
    <source>
        <dbReference type="PROSITE" id="PS50977"/>
    </source>
</evidence>
<evidence type="ECO:0000256" key="1">
    <source>
        <dbReference type="ARBA" id="ARBA00023125"/>
    </source>
</evidence>
<evidence type="ECO:0000313" key="4">
    <source>
        <dbReference type="EMBL" id="KEI71833.1"/>
    </source>
</evidence>
<name>A0A081KCF7_9GAMM</name>
<dbReference type="GO" id="GO:0003700">
    <property type="term" value="F:DNA-binding transcription factor activity"/>
    <property type="evidence" value="ECO:0007669"/>
    <property type="project" value="TreeGrafter"/>
</dbReference>
<dbReference type="InterPro" id="IPR001647">
    <property type="entry name" value="HTH_TetR"/>
</dbReference>
<dbReference type="AlphaFoldDB" id="A0A081KCF7"/>
<feature type="domain" description="HTH tetR-type" evidence="3">
    <location>
        <begin position="4"/>
        <end position="64"/>
    </location>
</feature>
<proteinExistence type="predicted"/>
<dbReference type="SUPFAM" id="SSF46689">
    <property type="entry name" value="Homeodomain-like"/>
    <property type="match status" value="1"/>
</dbReference>
<dbReference type="InterPro" id="IPR036271">
    <property type="entry name" value="Tet_transcr_reg_TetR-rel_C_sf"/>
</dbReference>
<reference evidence="4 5" key="1">
    <citation type="submission" date="2014-06" db="EMBL/GenBank/DDBJ databases">
        <title>Whole Genome Sequences of Three Symbiotic Endozoicomonas Bacteria.</title>
        <authorList>
            <person name="Neave M.J."/>
            <person name="Apprill A."/>
            <person name="Voolstra C.R."/>
        </authorList>
    </citation>
    <scope>NUCLEOTIDE SEQUENCE [LARGE SCALE GENOMIC DNA]</scope>
    <source>
        <strain evidence="4 5">DSM 22380</strain>
    </source>
</reference>
<dbReference type="InterPro" id="IPR009057">
    <property type="entry name" value="Homeodomain-like_sf"/>
</dbReference>
<protein>
    <submittedName>
        <fullName evidence="4">TetR family transcriptional regulator</fullName>
    </submittedName>
</protein>
<dbReference type="PROSITE" id="PS01081">
    <property type="entry name" value="HTH_TETR_1"/>
    <property type="match status" value="1"/>
</dbReference>
<organism evidence="4 5">
    <name type="scientific">Endozoicomonas elysicola</name>
    <dbReference type="NCBI Taxonomy" id="305900"/>
    <lineage>
        <taxon>Bacteria</taxon>
        <taxon>Pseudomonadati</taxon>
        <taxon>Pseudomonadota</taxon>
        <taxon>Gammaproteobacteria</taxon>
        <taxon>Oceanospirillales</taxon>
        <taxon>Endozoicomonadaceae</taxon>
        <taxon>Endozoicomonas</taxon>
    </lineage>
</organism>
<dbReference type="InterPro" id="IPR041586">
    <property type="entry name" value="PsrA_TetR_C"/>
</dbReference>
<dbReference type="PANTHER" id="PTHR30055">
    <property type="entry name" value="HTH-TYPE TRANSCRIPTIONAL REGULATOR RUTR"/>
    <property type="match status" value="1"/>
</dbReference>
<dbReference type="PROSITE" id="PS50977">
    <property type="entry name" value="HTH_TETR_2"/>
    <property type="match status" value="1"/>
</dbReference>
<dbReference type="SUPFAM" id="SSF48498">
    <property type="entry name" value="Tetracyclin repressor-like, C-terminal domain"/>
    <property type="match status" value="1"/>
</dbReference>
<comment type="caution">
    <text evidence="4">The sequence shown here is derived from an EMBL/GenBank/DDBJ whole genome shotgun (WGS) entry which is preliminary data.</text>
</comment>